<dbReference type="GeneID" id="62697000"/>
<dbReference type="RefSeq" id="WP_009248973.1">
    <property type="nucleotide sequence ID" value="NZ_CP036170.1"/>
</dbReference>
<dbReference type="InterPro" id="IPR036069">
    <property type="entry name" value="DUF34/NIF3_sf"/>
</dbReference>
<feature type="binding site" evidence="4">
    <location>
        <position position="103"/>
    </location>
    <ligand>
        <name>a divalent metal cation</name>
        <dbReference type="ChEBI" id="CHEBI:60240"/>
        <label>1</label>
    </ligand>
</feature>
<evidence type="ECO:0000256" key="4">
    <source>
        <dbReference type="PIRSR" id="PIRSR602678-1"/>
    </source>
</evidence>
<dbReference type="SUPFAM" id="SSF102705">
    <property type="entry name" value="NIF3 (NGG1p interacting factor 3)-like"/>
    <property type="match status" value="1"/>
</dbReference>
<name>A0A494WUK7_CLOS5</name>
<dbReference type="InterPro" id="IPR002678">
    <property type="entry name" value="DUF34/NIF3"/>
</dbReference>
<evidence type="ECO:0000313" key="6">
    <source>
        <dbReference type="Proteomes" id="UP000289664"/>
    </source>
</evidence>
<dbReference type="Pfam" id="PF01784">
    <property type="entry name" value="DUF34_NIF3"/>
    <property type="match status" value="1"/>
</dbReference>
<dbReference type="AlphaFoldDB" id="A0A494WUK7"/>
<evidence type="ECO:0000256" key="2">
    <source>
        <dbReference type="ARBA" id="ARBA00022112"/>
    </source>
</evidence>
<proteinExistence type="inferred from homology"/>
<comment type="similarity">
    <text evidence="1">Belongs to the GTP cyclohydrolase I type 2/NIF3 family.</text>
</comment>
<dbReference type="PANTHER" id="PTHR13799">
    <property type="entry name" value="NGG1 INTERACTING FACTOR 3"/>
    <property type="match status" value="1"/>
</dbReference>
<dbReference type="Gene3D" id="3.40.1390.30">
    <property type="entry name" value="NIF3 (NGG1p interacting factor 3)-like"/>
    <property type="match status" value="2"/>
</dbReference>
<dbReference type="FunFam" id="3.40.1390.30:FF:000001">
    <property type="entry name" value="GTP cyclohydrolase 1 type 2"/>
    <property type="match status" value="1"/>
</dbReference>
<dbReference type="Proteomes" id="UP000289664">
    <property type="component" value="Chromosome"/>
</dbReference>
<keyword evidence="6" id="KW-1185">Reference proteome</keyword>
<evidence type="ECO:0000256" key="1">
    <source>
        <dbReference type="ARBA" id="ARBA00006964"/>
    </source>
</evidence>
<feature type="binding site" evidence="4">
    <location>
        <position position="64"/>
    </location>
    <ligand>
        <name>a divalent metal cation</name>
        <dbReference type="ChEBI" id="CHEBI:60240"/>
        <label>2</label>
    </ligand>
</feature>
<evidence type="ECO:0000313" key="5">
    <source>
        <dbReference type="EMBL" id="QBF75400.1"/>
    </source>
</evidence>
<keyword evidence="5" id="KW-0378">Hydrolase</keyword>
<dbReference type="NCBIfam" id="TIGR00486">
    <property type="entry name" value="YbgI_SA1388"/>
    <property type="match status" value="1"/>
</dbReference>
<gene>
    <name evidence="5" type="ORF">HDCHBGLK_02810</name>
</gene>
<sequence length="263" mass="28987">MLCKDVMDVIEAAYPREYALDWDNVGLLVGRDDKEVRRIYIALDATDEVIDAAIESQADMLVTHHPMIFGALKRINNLDFIGNRILKLIQSDISYYAMHTNYDVLGMARLSGEKMNLSKAEVLEATCENGPSDNGEEGIGRVADLDHPVTLQECGHEVKKSFQLNAVKIFGDLDARVRRIAISPGSGKSMIKAALDKKADVLITGDIGHHEGIDAVAQGLAVIDAGHYGIEHIFMEDMRQYLGSHLTDVEVMAAPIVHPFTIM</sequence>
<feature type="binding site" evidence="4">
    <location>
        <position position="231"/>
    </location>
    <ligand>
        <name>a divalent metal cation</name>
        <dbReference type="ChEBI" id="CHEBI:60240"/>
        <label>1</label>
    </ligand>
</feature>
<dbReference type="GO" id="GO:0005737">
    <property type="term" value="C:cytoplasm"/>
    <property type="evidence" value="ECO:0007669"/>
    <property type="project" value="TreeGrafter"/>
</dbReference>
<evidence type="ECO:0000256" key="3">
    <source>
        <dbReference type="ARBA" id="ARBA00022723"/>
    </source>
</evidence>
<dbReference type="GO" id="GO:0016787">
    <property type="term" value="F:hydrolase activity"/>
    <property type="evidence" value="ECO:0007669"/>
    <property type="project" value="UniProtKB-KW"/>
</dbReference>
<feature type="binding site" evidence="4">
    <location>
        <position position="227"/>
    </location>
    <ligand>
        <name>a divalent metal cation</name>
        <dbReference type="ChEBI" id="CHEBI:60240"/>
        <label>1</label>
    </ligand>
</feature>
<accession>A0A494WUK7</accession>
<keyword evidence="3 4" id="KW-0479">Metal-binding</keyword>
<dbReference type="KEGG" id="csci:HDCHBGLK_02810"/>
<dbReference type="GO" id="GO:0046872">
    <property type="term" value="F:metal ion binding"/>
    <property type="evidence" value="ECO:0007669"/>
    <property type="project" value="UniProtKB-KW"/>
</dbReference>
<feature type="binding site" evidence="4">
    <location>
        <position position="65"/>
    </location>
    <ligand>
        <name>a divalent metal cation</name>
        <dbReference type="ChEBI" id="CHEBI:60240"/>
        <label>1</label>
    </ligand>
</feature>
<dbReference type="OrthoDB" id="9792792at2"/>
<dbReference type="EMBL" id="CP036170">
    <property type="protein sequence ID" value="QBF75400.1"/>
    <property type="molecule type" value="Genomic_DNA"/>
</dbReference>
<reference evidence="5 6" key="1">
    <citation type="journal article" date="2019" name="Appl. Environ. Microbiol.">
        <title>Clostridium scindens ATCC 35704: integration of nutritional requirements, the complete genome sequence, and global transcriptional responses to bile acids.</title>
        <authorList>
            <person name="Devendran S."/>
            <person name="Shrestha R."/>
            <person name="Alves J.M.P."/>
            <person name="Wolf P.G."/>
            <person name="Ly L."/>
            <person name="Hernandez A.G."/>
            <person name="Mendez-Garcia C."/>
            <person name="Inboden A."/>
            <person name="Wiley J."/>
            <person name="Paul O."/>
            <person name="Allen A."/>
            <person name="Springer E."/>
            <person name="Wright C.L."/>
            <person name="Fields C.J."/>
            <person name="Daniel S.L."/>
            <person name="Ridlon J.M."/>
        </authorList>
    </citation>
    <scope>NUCLEOTIDE SEQUENCE [LARGE SCALE GENOMIC DNA]</scope>
    <source>
        <strain evidence="5 6">ATCC 35704</strain>
    </source>
</reference>
<protein>
    <recommendedName>
        <fullName evidence="2">GTP cyclohydrolase 1 type 2 homolog</fullName>
    </recommendedName>
</protein>
<dbReference type="PANTHER" id="PTHR13799:SF14">
    <property type="entry name" value="GTP CYCLOHYDROLASE 1 TYPE 2 HOMOLOG"/>
    <property type="match status" value="1"/>
</dbReference>
<organism evidence="5 6">
    <name type="scientific">Clostridium scindens (strain ATCC 35704 / DSM 5676 / VPI 13733 / 19)</name>
    <dbReference type="NCBI Taxonomy" id="411468"/>
    <lineage>
        <taxon>Bacteria</taxon>
        <taxon>Bacillati</taxon>
        <taxon>Bacillota</taxon>
        <taxon>Clostridia</taxon>
        <taxon>Lachnospirales</taxon>
        <taxon>Lachnospiraceae</taxon>
    </lineage>
</organism>